<dbReference type="InterPro" id="IPR011611">
    <property type="entry name" value="PfkB_dom"/>
</dbReference>
<evidence type="ECO:0000259" key="9">
    <source>
        <dbReference type="Pfam" id="PF00294"/>
    </source>
</evidence>
<dbReference type="EMBL" id="JADCNN020000018">
    <property type="protein sequence ID" value="MBM6997454.1"/>
    <property type="molecule type" value="Genomic_DNA"/>
</dbReference>
<dbReference type="NCBIfam" id="TIGR03828">
    <property type="entry name" value="pfkB"/>
    <property type="match status" value="1"/>
</dbReference>
<evidence type="ECO:0000256" key="8">
    <source>
        <dbReference type="RuleBase" id="RU369061"/>
    </source>
</evidence>
<gene>
    <name evidence="10" type="primary">pfkB</name>
    <name evidence="10" type="ORF">IM700_017485</name>
</gene>
<dbReference type="RefSeq" id="WP_193418406.1">
    <property type="nucleotide sequence ID" value="NZ_JADCNN020000018.1"/>
</dbReference>
<comment type="similarity">
    <text evidence="1">Belongs to the carbohydrate kinase pfkB family.</text>
</comment>
<comment type="function">
    <text evidence="8">Catalyzes the ATP-dependent phosphorylation of fructose-l-phosphate to fructose-l,6-bisphosphate.</text>
</comment>
<dbReference type="PANTHER" id="PTHR46566:SF1">
    <property type="entry name" value="1-PHOSPHOFRUCTOKINASE"/>
    <property type="match status" value="1"/>
</dbReference>
<dbReference type="NCBIfam" id="TIGR03168">
    <property type="entry name" value="1-PFK"/>
    <property type="match status" value="1"/>
</dbReference>
<dbReference type="PIRSF" id="PIRSF000535">
    <property type="entry name" value="1PFK/6PFK/LacC"/>
    <property type="match status" value="1"/>
</dbReference>
<protein>
    <recommendedName>
        <fullName evidence="7">Tagatose-6-phosphate kinase</fullName>
        <ecNumber evidence="7">2.7.1.144</ecNumber>
    </recommendedName>
</protein>
<evidence type="ECO:0000313" key="11">
    <source>
        <dbReference type="Proteomes" id="UP001516620"/>
    </source>
</evidence>
<sequence length="306" mass="32917">MRIYTVTLNPSIDYIVEVDGLQLGGLNRMTRDLKLPGGKGINVSRVLKRLGADTTAMGFLGGFTGDFIEGFLRDEAINADFVRIDDGDTRINIKLKHGEETEINGGGPAITGEEANALVEKLSLLRKGDLVILAGSLPPSLPGDFYEQLIRRCRMQGAEFVIDTTGEPLRRALAYQPLLAKPNHHELAELFGVVIETREQLITYGRRLLEEGAQHVLISMAGEGALLITGNEVYHANVPPGKVRNSVGAGDSMIAGFSGTLAMGGDLMEAFRAGVASGSATAFSDDLAERVLIDELRARVSIVKVE</sequence>
<feature type="domain" description="Carbohydrate kinase PfkB" evidence="9">
    <location>
        <begin position="8"/>
        <end position="282"/>
    </location>
</feature>
<dbReference type="PANTHER" id="PTHR46566">
    <property type="entry name" value="1-PHOSPHOFRUCTOKINASE-RELATED"/>
    <property type="match status" value="1"/>
</dbReference>
<reference evidence="10 11" key="1">
    <citation type="submission" date="2021-01" db="EMBL/GenBank/DDBJ databases">
        <title>Paenibacillus sp.nov. isolated from the rhizosphere soil of tomato plant.</title>
        <authorList>
            <person name="Thin K.K."/>
            <person name="Zhang X."/>
            <person name="He S."/>
        </authorList>
    </citation>
    <scope>NUCLEOTIDE SEQUENCE [LARGE SCALE GENOMIC DNA]</scope>
    <source>
        <strain evidence="10 11">DXFW5</strain>
    </source>
</reference>
<accession>A0ABS2HBM5</accession>
<dbReference type="InterPro" id="IPR022463">
    <property type="entry name" value="1-PFruKinase"/>
</dbReference>
<evidence type="ECO:0000256" key="2">
    <source>
        <dbReference type="ARBA" id="ARBA00022679"/>
    </source>
</evidence>
<dbReference type="Proteomes" id="UP001516620">
    <property type="component" value="Unassembled WGS sequence"/>
</dbReference>
<keyword evidence="3 7" id="KW-0547">Nucleotide-binding</keyword>
<dbReference type="GO" id="GO:0008662">
    <property type="term" value="F:1-phosphofructokinase activity"/>
    <property type="evidence" value="ECO:0007669"/>
    <property type="project" value="UniProtKB-EC"/>
</dbReference>
<dbReference type="PROSITE" id="PS00583">
    <property type="entry name" value="PFKB_KINASES_1"/>
    <property type="match status" value="1"/>
</dbReference>
<dbReference type="InterPro" id="IPR017583">
    <property type="entry name" value="Tagatose/fructose_Pkinase"/>
</dbReference>
<dbReference type="InterPro" id="IPR029056">
    <property type="entry name" value="Ribokinase-like"/>
</dbReference>
<organism evidence="10 11">
    <name type="scientific">Paenibacillus rhizolycopersici</name>
    <dbReference type="NCBI Taxonomy" id="2780073"/>
    <lineage>
        <taxon>Bacteria</taxon>
        <taxon>Bacillati</taxon>
        <taxon>Bacillota</taxon>
        <taxon>Bacilli</taxon>
        <taxon>Bacillales</taxon>
        <taxon>Paenibacillaceae</taxon>
        <taxon>Paenibacillus</taxon>
    </lineage>
</organism>
<comment type="catalytic activity">
    <reaction evidence="7">
        <text>D-tagatofuranose 6-phosphate + ATP = D-tagatofuranose 1,6-bisphosphate + ADP + H(+)</text>
        <dbReference type="Rhea" id="RHEA:12420"/>
        <dbReference type="ChEBI" id="CHEBI:15378"/>
        <dbReference type="ChEBI" id="CHEBI:30616"/>
        <dbReference type="ChEBI" id="CHEBI:58694"/>
        <dbReference type="ChEBI" id="CHEBI:58695"/>
        <dbReference type="ChEBI" id="CHEBI:456216"/>
        <dbReference type="EC" id="2.7.1.144"/>
    </reaction>
</comment>
<comment type="catalytic activity">
    <reaction evidence="6 8">
        <text>beta-D-fructose 1-phosphate + ATP = beta-D-fructose 1,6-bisphosphate + ADP + H(+)</text>
        <dbReference type="Rhea" id="RHEA:14213"/>
        <dbReference type="ChEBI" id="CHEBI:15378"/>
        <dbReference type="ChEBI" id="CHEBI:30616"/>
        <dbReference type="ChEBI" id="CHEBI:32966"/>
        <dbReference type="ChEBI" id="CHEBI:138881"/>
        <dbReference type="ChEBI" id="CHEBI:456216"/>
        <dbReference type="EC" id="2.7.1.56"/>
    </reaction>
</comment>
<dbReference type="EC" id="2.7.1.144" evidence="7"/>
<evidence type="ECO:0000256" key="1">
    <source>
        <dbReference type="ARBA" id="ARBA00005380"/>
    </source>
</evidence>
<comment type="caution">
    <text evidence="10">The sequence shown here is derived from an EMBL/GenBank/DDBJ whole genome shotgun (WGS) entry which is preliminary data.</text>
</comment>
<keyword evidence="11" id="KW-1185">Reference proteome</keyword>
<evidence type="ECO:0000256" key="7">
    <source>
        <dbReference type="PIRNR" id="PIRNR000535"/>
    </source>
</evidence>
<evidence type="ECO:0000256" key="5">
    <source>
        <dbReference type="ARBA" id="ARBA00022840"/>
    </source>
</evidence>
<dbReference type="Gene3D" id="3.40.1190.20">
    <property type="match status" value="1"/>
</dbReference>
<proteinExistence type="inferred from homology"/>
<dbReference type="PROSITE" id="PS00584">
    <property type="entry name" value="PFKB_KINASES_2"/>
    <property type="match status" value="1"/>
</dbReference>
<keyword evidence="2 7" id="KW-0808">Transferase</keyword>
<comment type="pathway">
    <text evidence="7">Carbohydrate metabolism; D-tagatose 6-phosphate degradation; D-glyceraldehyde 3-phosphate and glycerone phosphate from D-tagatose 6-phosphate: step 1/2.</text>
</comment>
<evidence type="ECO:0000256" key="4">
    <source>
        <dbReference type="ARBA" id="ARBA00022777"/>
    </source>
</evidence>
<keyword evidence="5 7" id="KW-0067">ATP-binding</keyword>
<name>A0ABS2HBM5_9BACL</name>
<evidence type="ECO:0000313" key="10">
    <source>
        <dbReference type="EMBL" id="MBM6997454.1"/>
    </source>
</evidence>
<comment type="similarity">
    <text evidence="7">Belongs to the carbohydrate kinase PfkB family. LacC subfamily.</text>
</comment>
<evidence type="ECO:0000256" key="6">
    <source>
        <dbReference type="ARBA" id="ARBA00047745"/>
    </source>
</evidence>
<dbReference type="CDD" id="cd01164">
    <property type="entry name" value="FruK_PfkB_like"/>
    <property type="match status" value="1"/>
</dbReference>
<evidence type="ECO:0000256" key="3">
    <source>
        <dbReference type="ARBA" id="ARBA00022741"/>
    </source>
</evidence>
<dbReference type="InterPro" id="IPR002173">
    <property type="entry name" value="Carboh/pur_kinase_PfkB_CS"/>
</dbReference>
<keyword evidence="7" id="KW-0423">Lactose metabolism</keyword>
<dbReference type="Pfam" id="PF00294">
    <property type="entry name" value="PfkB"/>
    <property type="match status" value="1"/>
</dbReference>
<keyword evidence="4 8" id="KW-0418">Kinase</keyword>
<dbReference type="SUPFAM" id="SSF53613">
    <property type="entry name" value="Ribokinase-like"/>
    <property type="match status" value="1"/>
</dbReference>